<dbReference type="EMBL" id="VUNB01000002">
    <property type="protein sequence ID" value="MST68427.1"/>
    <property type="molecule type" value="Genomic_DNA"/>
</dbReference>
<dbReference type="RefSeq" id="WP_154571905.1">
    <property type="nucleotide sequence ID" value="NZ_VUNB01000002.1"/>
</dbReference>
<reference evidence="3" key="1">
    <citation type="submission" date="2019-09" db="EMBL/GenBank/DDBJ databases">
        <title>In-depth cultivation of the pig gut microbiome towards novel bacterial diversity and tailored functional studies.</title>
        <authorList>
            <person name="Wylensek D."/>
            <person name="Hitch T.C.A."/>
            <person name="Clavel T."/>
        </authorList>
    </citation>
    <scope>NUCLEOTIDE SEQUENCE</scope>
    <source>
        <strain evidence="3">RF-744-FAT-WT-3</strain>
    </source>
</reference>
<dbReference type="Pfam" id="PF00534">
    <property type="entry name" value="Glycos_transf_1"/>
    <property type="match status" value="1"/>
</dbReference>
<dbReference type="InterPro" id="IPR050194">
    <property type="entry name" value="Glycosyltransferase_grp1"/>
</dbReference>
<dbReference type="Pfam" id="PF13439">
    <property type="entry name" value="Glyco_transf_4"/>
    <property type="match status" value="1"/>
</dbReference>
<dbReference type="CDD" id="cd03801">
    <property type="entry name" value="GT4_PimA-like"/>
    <property type="match status" value="1"/>
</dbReference>
<name>A0A6A8MAP9_9FIRM</name>
<feature type="domain" description="Glycosyl transferase family 1" evidence="1">
    <location>
        <begin position="204"/>
        <end position="361"/>
    </location>
</feature>
<dbReference type="InterPro" id="IPR001296">
    <property type="entry name" value="Glyco_trans_1"/>
</dbReference>
<proteinExistence type="predicted"/>
<dbReference type="AlphaFoldDB" id="A0A6A8MAP9"/>
<keyword evidence="3" id="KW-0808">Transferase</keyword>
<accession>A0A6A8MAP9</accession>
<evidence type="ECO:0000259" key="2">
    <source>
        <dbReference type="Pfam" id="PF13439"/>
    </source>
</evidence>
<protein>
    <submittedName>
        <fullName evidence="3">Glycosyltransferase family 4 protein</fullName>
    </submittedName>
</protein>
<sequence>MAETKGIAIFSAQFYPHMGGVERYTYKLSVEMVRKGYDVVIVTSGDRGKTYTENFEKGISVVRVSSYQMMNERMPVMKCSRELSQIITNEFQKHRIEFCIVNTRFYLLSVFGMRYARKNNIPLITIEHGSSYLTFNNVILDVAERVYEKTITAVGKRYCDDYYAVSEFSLKWLREFGIEGKGVLYNSIDPDDYPERPVPPSIAEKIKPFEGAVKIAFAGRLIEEKGVNSLLQAYNIVREKYNVCLIIMGTGPLEKKITESDYPDIIFLGQQNSIDVVNVLRMSDIFCLPSRSEGFSTSVLEAALAKCCIVTTKNGGSAELISSRELGLIIDGNSTECVENALKMTVTNSKYIKSTGENVYRRVINQFVWKKCGDKLEEVIIAAKT</sequence>
<evidence type="ECO:0000259" key="1">
    <source>
        <dbReference type="Pfam" id="PF00534"/>
    </source>
</evidence>
<gene>
    <name evidence="3" type="ORF">FYJ66_02315</name>
</gene>
<dbReference type="Gene3D" id="3.40.50.2000">
    <property type="entry name" value="Glycogen Phosphorylase B"/>
    <property type="match status" value="2"/>
</dbReference>
<organism evidence="3">
    <name type="scientific">Baileyella intestinalis</name>
    <dbReference type="NCBI Taxonomy" id="2606709"/>
    <lineage>
        <taxon>Bacteria</taxon>
        <taxon>Bacillati</taxon>
        <taxon>Bacillota</taxon>
        <taxon>Clostridia</taxon>
        <taxon>Peptostreptococcales</taxon>
        <taxon>Anaerovoracaceae</taxon>
        <taxon>Baileyella</taxon>
    </lineage>
</organism>
<dbReference type="InterPro" id="IPR028098">
    <property type="entry name" value="Glyco_trans_4-like_N"/>
</dbReference>
<dbReference type="PANTHER" id="PTHR45947:SF3">
    <property type="entry name" value="SULFOQUINOVOSYL TRANSFERASE SQD2"/>
    <property type="match status" value="1"/>
</dbReference>
<comment type="caution">
    <text evidence="3">The sequence shown here is derived from an EMBL/GenBank/DDBJ whole genome shotgun (WGS) entry which is preliminary data.</text>
</comment>
<dbReference type="PANTHER" id="PTHR45947">
    <property type="entry name" value="SULFOQUINOVOSYL TRANSFERASE SQD2"/>
    <property type="match status" value="1"/>
</dbReference>
<feature type="domain" description="Glycosyltransferase subfamily 4-like N-terminal" evidence="2">
    <location>
        <begin position="18"/>
        <end position="191"/>
    </location>
</feature>
<dbReference type="GO" id="GO:0016757">
    <property type="term" value="F:glycosyltransferase activity"/>
    <property type="evidence" value="ECO:0007669"/>
    <property type="project" value="InterPro"/>
</dbReference>
<dbReference type="SUPFAM" id="SSF53756">
    <property type="entry name" value="UDP-Glycosyltransferase/glycogen phosphorylase"/>
    <property type="match status" value="1"/>
</dbReference>
<evidence type="ECO:0000313" key="3">
    <source>
        <dbReference type="EMBL" id="MST68427.1"/>
    </source>
</evidence>